<evidence type="ECO:0000313" key="2">
    <source>
        <dbReference type="Proteomes" id="UP001227831"/>
    </source>
</evidence>
<organism evidence="1 2">
    <name type="scientific">Lactiplantibacillus brownii</name>
    <dbReference type="NCBI Taxonomy" id="3069269"/>
    <lineage>
        <taxon>Bacteria</taxon>
        <taxon>Bacillati</taxon>
        <taxon>Bacillota</taxon>
        <taxon>Bacilli</taxon>
        <taxon>Lactobacillales</taxon>
        <taxon>Lactobacillaceae</taxon>
        <taxon>Lactiplantibacillus</taxon>
    </lineage>
</organism>
<reference evidence="1 2" key="1">
    <citation type="journal article" date="2023" name="Int. J. Syst. Evol. Microbiol.">
        <title>Lactiplantibacillus brownii sp. nov., a novel psychrotolerant species isolated from sauerkraut.</title>
        <authorList>
            <person name="Heng Y.C."/>
            <person name="Silvaraju S."/>
            <person name="Lee J.K.Y."/>
            <person name="Kittelmann S."/>
        </authorList>
    </citation>
    <scope>NUCLEOTIDE SEQUENCE [LARGE SCALE GENOMIC DNA]</scope>
    <source>
        <strain evidence="1 2">WILCCON 0030</strain>
    </source>
</reference>
<name>A0ABU1ACG5_9LACO</name>
<proteinExistence type="predicted"/>
<comment type="caution">
    <text evidence="1">The sequence shown here is derived from an EMBL/GenBank/DDBJ whole genome shotgun (WGS) entry which is preliminary data.</text>
</comment>
<dbReference type="EMBL" id="JAVCWF010000001">
    <property type="protein sequence ID" value="MDQ7938620.1"/>
    <property type="molecule type" value="Genomic_DNA"/>
</dbReference>
<dbReference type="RefSeq" id="WP_308704289.1">
    <property type="nucleotide sequence ID" value="NZ_AP027463.1"/>
</dbReference>
<accession>A0ABU1ACG5</accession>
<protein>
    <submittedName>
        <fullName evidence="1">Uncharacterized protein</fullName>
    </submittedName>
</protein>
<sequence length="99" mass="11436">MANLLKPADMQSLLTHDWRYQRAAAVLKGHWLPIIAEEERPFRQMIQPEDLQFAKALLDSGTLTSRFQFDRYAGVQAISQYFGNQLSPAAQRWLAQPYI</sequence>
<gene>
    <name evidence="1" type="ORF">RA086_13480</name>
</gene>
<keyword evidence="2" id="KW-1185">Reference proteome</keyword>
<dbReference type="Proteomes" id="UP001227831">
    <property type="component" value="Unassembled WGS sequence"/>
</dbReference>
<evidence type="ECO:0000313" key="1">
    <source>
        <dbReference type="EMBL" id="MDQ7938620.1"/>
    </source>
</evidence>